<dbReference type="AlphaFoldDB" id="A0A812QS34"/>
<keyword evidence="1" id="KW-0863">Zinc-finger</keyword>
<dbReference type="OrthoDB" id="438553at2759"/>
<feature type="region of interest" description="Disordered" evidence="2">
    <location>
        <begin position="377"/>
        <end position="409"/>
    </location>
</feature>
<protein>
    <recommendedName>
        <fullName evidence="3">C3H1-type domain-containing protein</fullName>
    </recommendedName>
</protein>
<keyword evidence="1" id="KW-0479">Metal-binding</keyword>
<name>A0A812QS34_9DINO</name>
<sequence>MGRGKAKIQIPECRYGTACTRRDCVFKHPPKPAKSNAHPVEKSDKVCFAFVAGKCAFGRQCHDKHPDEASCQSIKERYGKIDCQWGRGCRTDGCLYRHPSDEPVGPALMLETKPQPAVYAQGYKNVEVPSSAPFGTLGTVEAVGHEPSSKSASSPVPDRERPPLAADDEEEEEHVRQEQLAATLRYMGFDEEPSLRLAQQADGDLNRCLMFMEQDDSMRSPACPYFVIEGCSRWSIVAPVQCLVPGRHALFSGAAALGRRPRVVAAGAGSATLRGDGPSASSRLGPLAEGLALSGRMRRAGRGRCGWGAGGDPAAPSRERELPVPDAPQRPSSALLPFGLVRRGKGHRWLEVGSLCLAVAAAGLVFAQRLRGLPPGLDQRLNAGGHGSGHQGAQGAEPTERELQPTPTS</sequence>
<keyword evidence="5" id="KW-1185">Reference proteome</keyword>
<dbReference type="InterPro" id="IPR000571">
    <property type="entry name" value="Znf_CCCH"/>
</dbReference>
<dbReference type="EMBL" id="CAJNDS010002264">
    <property type="protein sequence ID" value="CAE7400706.1"/>
    <property type="molecule type" value="Genomic_DNA"/>
</dbReference>
<feature type="zinc finger region" description="C3H1-type" evidence="1">
    <location>
        <begin position="41"/>
        <end position="68"/>
    </location>
</feature>
<comment type="caution">
    <text evidence="4">The sequence shown here is derived from an EMBL/GenBank/DDBJ whole genome shotgun (WGS) entry which is preliminary data.</text>
</comment>
<accession>A0A812QS34</accession>
<keyword evidence="1" id="KW-0862">Zinc</keyword>
<evidence type="ECO:0000256" key="2">
    <source>
        <dbReference type="SAM" id="MobiDB-lite"/>
    </source>
</evidence>
<dbReference type="Proteomes" id="UP000604046">
    <property type="component" value="Unassembled WGS sequence"/>
</dbReference>
<dbReference type="PROSITE" id="PS50103">
    <property type="entry name" value="ZF_C3H1"/>
    <property type="match status" value="1"/>
</dbReference>
<evidence type="ECO:0000256" key="1">
    <source>
        <dbReference type="PROSITE-ProRule" id="PRU00723"/>
    </source>
</evidence>
<feature type="region of interest" description="Disordered" evidence="2">
    <location>
        <begin position="304"/>
        <end position="331"/>
    </location>
</feature>
<evidence type="ECO:0000313" key="5">
    <source>
        <dbReference type="Proteomes" id="UP000604046"/>
    </source>
</evidence>
<reference evidence="4" key="1">
    <citation type="submission" date="2021-02" db="EMBL/GenBank/DDBJ databases">
        <authorList>
            <person name="Dougan E. K."/>
            <person name="Rhodes N."/>
            <person name="Thang M."/>
            <person name="Chan C."/>
        </authorList>
    </citation>
    <scope>NUCLEOTIDE SEQUENCE</scope>
</reference>
<feature type="domain" description="C3H1-type" evidence="3">
    <location>
        <begin position="41"/>
        <end position="68"/>
    </location>
</feature>
<evidence type="ECO:0000259" key="3">
    <source>
        <dbReference type="PROSITE" id="PS50103"/>
    </source>
</evidence>
<gene>
    <name evidence="4" type="ORF">SNAT2548_LOCUS21811</name>
</gene>
<evidence type="ECO:0000313" key="4">
    <source>
        <dbReference type="EMBL" id="CAE7400706.1"/>
    </source>
</evidence>
<feature type="region of interest" description="Disordered" evidence="2">
    <location>
        <begin position="143"/>
        <end position="174"/>
    </location>
</feature>
<organism evidence="4 5">
    <name type="scientific">Symbiodinium natans</name>
    <dbReference type="NCBI Taxonomy" id="878477"/>
    <lineage>
        <taxon>Eukaryota</taxon>
        <taxon>Sar</taxon>
        <taxon>Alveolata</taxon>
        <taxon>Dinophyceae</taxon>
        <taxon>Suessiales</taxon>
        <taxon>Symbiodiniaceae</taxon>
        <taxon>Symbiodinium</taxon>
    </lineage>
</organism>
<dbReference type="Gene3D" id="4.10.1000.40">
    <property type="match status" value="1"/>
</dbReference>
<proteinExistence type="predicted"/>
<dbReference type="GO" id="GO:0008270">
    <property type="term" value="F:zinc ion binding"/>
    <property type="evidence" value="ECO:0007669"/>
    <property type="project" value="UniProtKB-KW"/>
</dbReference>